<keyword evidence="1" id="KW-0812">Transmembrane</keyword>
<organism evidence="2 3">
    <name type="scientific">Boletus edulis BED1</name>
    <dbReference type="NCBI Taxonomy" id="1328754"/>
    <lineage>
        <taxon>Eukaryota</taxon>
        <taxon>Fungi</taxon>
        <taxon>Dikarya</taxon>
        <taxon>Basidiomycota</taxon>
        <taxon>Agaricomycotina</taxon>
        <taxon>Agaricomycetes</taxon>
        <taxon>Agaricomycetidae</taxon>
        <taxon>Boletales</taxon>
        <taxon>Boletineae</taxon>
        <taxon>Boletaceae</taxon>
        <taxon>Boletoideae</taxon>
        <taxon>Boletus</taxon>
    </lineage>
</organism>
<sequence length="196" mass="22057">MPEDRAYQFENLAEATTSSNLLGFEADTWQPESYPPYLVANPLVNPMSDEPHAEANITVYHFKGLKLGIWPLALILTPWVILLVLSPAQHNFFTTMISEELSGCLKTEWCLLDKPCSISTTQIPEFTNIAVKNLSKSQNSPINQDSTTHAIWHLFELLVNSYNVDLLLFQTEVANILGNILEENSSQPTINHMGHF</sequence>
<evidence type="ECO:0000313" key="3">
    <source>
        <dbReference type="Proteomes" id="UP001194468"/>
    </source>
</evidence>
<dbReference type="AlphaFoldDB" id="A0AAD4BJZ2"/>
<keyword evidence="3" id="KW-1185">Reference proteome</keyword>
<accession>A0AAD4BJZ2</accession>
<name>A0AAD4BJZ2_BOLED</name>
<comment type="caution">
    <text evidence="2">The sequence shown here is derived from an EMBL/GenBank/DDBJ whole genome shotgun (WGS) entry which is preliminary data.</text>
</comment>
<protein>
    <submittedName>
        <fullName evidence="2">Uncharacterized protein</fullName>
    </submittedName>
</protein>
<evidence type="ECO:0000256" key="1">
    <source>
        <dbReference type="SAM" id="Phobius"/>
    </source>
</evidence>
<proteinExistence type="predicted"/>
<reference evidence="2" key="2">
    <citation type="journal article" date="2020" name="Nat. Commun.">
        <title>Large-scale genome sequencing of mycorrhizal fungi provides insights into the early evolution of symbiotic traits.</title>
        <authorList>
            <person name="Miyauchi S."/>
            <person name="Kiss E."/>
            <person name="Kuo A."/>
            <person name="Drula E."/>
            <person name="Kohler A."/>
            <person name="Sanchez-Garcia M."/>
            <person name="Morin E."/>
            <person name="Andreopoulos B."/>
            <person name="Barry K.W."/>
            <person name="Bonito G."/>
            <person name="Buee M."/>
            <person name="Carver A."/>
            <person name="Chen C."/>
            <person name="Cichocki N."/>
            <person name="Clum A."/>
            <person name="Culley D."/>
            <person name="Crous P.W."/>
            <person name="Fauchery L."/>
            <person name="Girlanda M."/>
            <person name="Hayes R.D."/>
            <person name="Keri Z."/>
            <person name="LaButti K."/>
            <person name="Lipzen A."/>
            <person name="Lombard V."/>
            <person name="Magnuson J."/>
            <person name="Maillard F."/>
            <person name="Murat C."/>
            <person name="Nolan M."/>
            <person name="Ohm R.A."/>
            <person name="Pangilinan J."/>
            <person name="Pereira M.F."/>
            <person name="Perotto S."/>
            <person name="Peter M."/>
            <person name="Pfister S."/>
            <person name="Riley R."/>
            <person name="Sitrit Y."/>
            <person name="Stielow J.B."/>
            <person name="Szollosi G."/>
            <person name="Zifcakova L."/>
            <person name="Stursova M."/>
            <person name="Spatafora J.W."/>
            <person name="Tedersoo L."/>
            <person name="Vaario L.M."/>
            <person name="Yamada A."/>
            <person name="Yan M."/>
            <person name="Wang P."/>
            <person name="Xu J."/>
            <person name="Bruns T."/>
            <person name="Baldrian P."/>
            <person name="Vilgalys R."/>
            <person name="Dunand C."/>
            <person name="Henrissat B."/>
            <person name="Grigoriev I.V."/>
            <person name="Hibbett D."/>
            <person name="Nagy L.G."/>
            <person name="Martin F.M."/>
        </authorList>
    </citation>
    <scope>NUCLEOTIDE SEQUENCE</scope>
    <source>
        <strain evidence="2">BED1</strain>
    </source>
</reference>
<dbReference type="EMBL" id="WHUW01000041">
    <property type="protein sequence ID" value="KAF8432359.1"/>
    <property type="molecule type" value="Genomic_DNA"/>
</dbReference>
<reference evidence="2" key="1">
    <citation type="submission" date="2019-10" db="EMBL/GenBank/DDBJ databases">
        <authorList>
            <consortium name="DOE Joint Genome Institute"/>
            <person name="Kuo A."/>
            <person name="Miyauchi S."/>
            <person name="Kiss E."/>
            <person name="Drula E."/>
            <person name="Kohler A."/>
            <person name="Sanchez-Garcia M."/>
            <person name="Andreopoulos B."/>
            <person name="Barry K.W."/>
            <person name="Bonito G."/>
            <person name="Buee M."/>
            <person name="Carver A."/>
            <person name="Chen C."/>
            <person name="Cichocki N."/>
            <person name="Clum A."/>
            <person name="Culley D."/>
            <person name="Crous P.W."/>
            <person name="Fauchery L."/>
            <person name="Girlanda M."/>
            <person name="Hayes R."/>
            <person name="Keri Z."/>
            <person name="LaButti K."/>
            <person name="Lipzen A."/>
            <person name="Lombard V."/>
            <person name="Magnuson J."/>
            <person name="Maillard F."/>
            <person name="Morin E."/>
            <person name="Murat C."/>
            <person name="Nolan M."/>
            <person name="Ohm R."/>
            <person name="Pangilinan J."/>
            <person name="Pereira M."/>
            <person name="Perotto S."/>
            <person name="Peter M."/>
            <person name="Riley R."/>
            <person name="Sitrit Y."/>
            <person name="Stielow B."/>
            <person name="Szollosi G."/>
            <person name="Zifcakova L."/>
            <person name="Stursova M."/>
            <person name="Spatafora J.W."/>
            <person name="Tedersoo L."/>
            <person name="Vaario L.-M."/>
            <person name="Yamada A."/>
            <person name="Yan M."/>
            <person name="Wang P."/>
            <person name="Xu J."/>
            <person name="Bruns T."/>
            <person name="Baldrian P."/>
            <person name="Vilgalys R."/>
            <person name="Henrissat B."/>
            <person name="Grigoriev I.V."/>
            <person name="Hibbett D."/>
            <person name="Nagy L.G."/>
            <person name="Martin F.M."/>
        </authorList>
    </citation>
    <scope>NUCLEOTIDE SEQUENCE</scope>
    <source>
        <strain evidence="2">BED1</strain>
    </source>
</reference>
<dbReference type="Proteomes" id="UP001194468">
    <property type="component" value="Unassembled WGS sequence"/>
</dbReference>
<keyword evidence="1" id="KW-1133">Transmembrane helix</keyword>
<feature type="transmembrane region" description="Helical" evidence="1">
    <location>
        <begin position="69"/>
        <end position="88"/>
    </location>
</feature>
<gene>
    <name evidence="2" type="ORF">L210DRAFT_935325</name>
</gene>
<evidence type="ECO:0000313" key="2">
    <source>
        <dbReference type="EMBL" id="KAF8432359.1"/>
    </source>
</evidence>
<keyword evidence="1" id="KW-0472">Membrane</keyword>